<dbReference type="GO" id="GO:0008289">
    <property type="term" value="F:lipid binding"/>
    <property type="evidence" value="ECO:0007669"/>
    <property type="project" value="UniProtKB-KW"/>
</dbReference>
<dbReference type="OrthoDB" id="9780660at2"/>
<dbReference type="Gene3D" id="3.40.50.10170">
    <property type="match status" value="1"/>
</dbReference>
<dbReference type="PANTHER" id="PTHR33434">
    <property type="entry name" value="DEGV DOMAIN-CONTAINING PROTEIN DR_1986-RELATED"/>
    <property type="match status" value="1"/>
</dbReference>
<keyword evidence="3" id="KW-1185">Reference proteome</keyword>
<dbReference type="SUPFAM" id="SSF82549">
    <property type="entry name" value="DAK1/DegV-like"/>
    <property type="match status" value="1"/>
</dbReference>
<name>A0A1B1MX12_9BACL</name>
<dbReference type="InterPro" id="IPR043168">
    <property type="entry name" value="DegV_C"/>
</dbReference>
<evidence type="ECO:0000256" key="1">
    <source>
        <dbReference type="ARBA" id="ARBA00023121"/>
    </source>
</evidence>
<dbReference type="InterPro" id="IPR003797">
    <property type="entry name" value="DegV"/>
</dbReference>
<dbReference type="Pfam" id="PF02645">
    <property type="entry name" value="DegV"/>
    <property type="match status" value="1"/>
</dbReference>
<dbReference type="AlphaFoldDB" id="A0A1B1MX12"/>
<keyword evidence="1" id="KW-0446">Lipid-binding</keyword>
<dbReference type="KEGG" id="pyg:AWM70_03125"/>
<proteinExistence type="predicted"/>
<dbReference type="Proteomes" id="UP000092573">
    <property type="component" value="Chromosome"/>
</dbReference>
<dbReference type="RefSeq" id="WP_068694270.1">
    <property type="nucleotide sequence ID" value="NZ_CP014167.1"/>
</dbReference>
<evidence type="ECO:0000313" key="3">
    <source>
        <dbReference type="Proteomes" id="UP000092573"/>
    </source>
</evidence>
<dbReference type="InterPro" id="IPR050270">
    <property type="entry name" value="DegV_domain_contain"/>
</dbReference>
<dbReference type="STRING" id="1462996.AWM70_03125"/>
<organism evidence="2 3">
    <name type="scientific">Paenibacillus yonginensis</name>
    <dbReference type="NCBI Taxonomy" id="1462996"/>
    <lineage>
        <taxon>Bacteria</taxon>
        <taxon>Bacillati</taxon>
        <taxon>Bacillota</taxon>
        <taxon>Bacilli</taxon>
        <taxon>Bacillales</taxon>
        <taxon>Paenibacillaceae</taxon>
        <taxon>Paenibacillus</taxon>
    </lineage>
</organism>
<gene>
    <name evidence="2" type="ORF">AWM70_03125</name>
</gene>
<sequence>MNSIKIFADSTCDLSADLIKHYEIGIVPLYVTFESQSYRDGIELTPPELYAKVSETGKLPLTAAPSPSDFIQAFTPYVEQGQQIIYISLSSELSSTYQNAVIASKEFEQGRVEVFDSLNLSTGIGIQVLKAARAAEAGQNVQQILSLLAEIRPKVDTEFVIDSLDYLHKGGRCSGMQNVVASLLKIRPVIKVIDGKMTPAYKVRGSREKAFDQMVSNALSNKANMDRGTLFVTQTMAHEDAEKLRATLNETIQPQEVFITEAGCVICSHCGPKTIGIIYLKE</sequence>
<reference evidence="2 3" key="1">
    <citation type="submission" date="2016-01" db="EMBL/GenBank/DDBJ databases">
        <title>Complete Genome Sequence of Paenibacillus yonginensis DCY84, a novel Plant Growth-Promoting Bacteria with Elicitation of Induced Systemic Resistance.</title>
        <authorList>
            <person name="Kim Y.J."/>
            <person name="Yang D.C."/>
            <person name="Sukweenadhi J."/>
        </authorList>
    </citation>
    <scope>NUCLEOTIDE SEQUENCE [LARGE SCALE GENOMIC DNA]</scope>
    <source>
        <strain evidence="2 3">DCY84</strain>
    </source>
</reference>
<dbReference type="NCBIfam" id="TIGR00762">
    <property type="entry name" value="DegV"/>
    <property type="match status" value="1"/>
</dbReference>
<protein>
    <submittedName>
        <fullName evidence="2">Fatty acid-binding protein DegV</fullName>
    </submittedName>
</protein>
<dbReference type="EMBL" id="CP014167">
    <property type="protein sequence ID" value="ANS73687.1"/>
    <property type="molecule type" value="Genomic_DNA"/>
</dbReference>
<dbReference type="PANTHER" id="PTHR33434:SF2">
    <property type="entry name" value="FATTY ACID-BINDING PROTEIN TM_1468"/>
    <property type="match status" value="1"/>
</dbReference>
<accession>A0A1B1MX12</accession>
<evidence type="ECO:0000313" key="2">
    <source>
        <dbReference type="EMBL" id="ANS73687.1"/>
    </source>
</evidence>
<dbReference type="PROSITE" id="PS51482">
    <property type="entry name" value="DEGV"/>
    <property type="match status" value="1"/>
</dbReference>
<dbReference type="Gene3D" id="3.30.1180.10">
    <property type="match status" value="1"/>
</dbReference>